<accession>A0A0M2PP86</accession>
<dbReference type="AlphaFoldDB" id="A0A0M2PP86"/>
<dbReference type="EMBL" id="AJTX02000009">
    <property type="protein sequence ID" value="KKI98395.1"/>
    <property type="molecule type" value="Genomic_DNA"/>
</dbReference>
<dbReference type="PROSITE" id="PS50293">
    <property type="entry name" value="TPR_REGION"/>
    <property type="match status" value="1"/>
</dbReference>
<dbReference type="PROSITE" id="PS50005">
    <property type="entry name" value="TPR"/>
    <property type="match status" value="7"/>
</dbReference>
<dbReference type="PANTHER" id="PTHR45641:SF19">
    <property type="entry name" value="NEPHROCYSTIN-3"/>
    <property type="match status" value="1"/>
</dbReference>
<dbReference type="PANTHER" id="PTHR45641">
    <property type="entry name" value="TETRATRICOPEPTIDE REPEAT PROTEIN (AFU_ORTHOLOGUE AFUA_6G03870)"/>
    <property type="match status" value="1"/>
</dbReference>
<protein>
    <submittedName>
        <fullName evidence="4">Uncharacterized protein</fullName>
    </submittedName>
</protein>
<dbReference type="SMART" id="SM00028">
    <property type="entry name" value="TPR"/>
    <property type="match status" value="8"/>
</dbReference>
<evidence type="ECO:0000313" key="4">
    <source>
        <dbReference type="EMBL" id="KKI98395.1"/>
    </source>
</evidence>
<feature type="repeat" description="TPR" evidence="3">
    <location>
        <begin position="539"/>
        <end position="572"/>
    </location>
</feature>
<dbReference type="InterPro" id="IPR027417">
    <property type="entry name" value="P-loop_NTPase"/>
</dbReference>
<dbReference type="GO" id="GO:0043531">
    <property type="term" value="F:ADP binding"/>
    <property type="evidence" value="ECO:0007669"/>
    <property type="project" value="InterPro"/>
</dbReference>
<reference evidence="4" key="1">
    <citation type="submission" date="2012-04" db="EMBL/GenBank/DDBJ databases">
        <authorList>
            <person name="Borisov I.G."/>
            <person name="Ivanikova N.V."/>
            <person name="Pinevich A.V."/>
        </authorList>
    </citation>
    <scope>NUCLEOTIDE SEQUENCE</scope>
    <source>
        <strain evidence="4">CALU 1027</strain>
    </source>
</reference>
<keyword evidence="1" id="KW-0677">Repeat</keyword>
<evidence type="ECO:0000256" key="1">
    <source>
        <dbReference type="ARBA" id="ARBA00022737"/>
    </source>
</evidence>
<dbReference type="Pfam" id="PF13424">
    <property type="entry name" value="TPR_12"/>
    <property type="match status" value="3"/>
</dbReference>
<keyword evidence="2 3" id="KW-0802">TPR repeat</keyword>
<proteinExistence type="predicted"/>
<feature type="repeat" description="TPR" evidence="3">
    <location>
        <begin position="665"/>
        <end position="698"/>
    </location>
</feature>
<keyword evidence="5" id="KW-1185">Reference proteome</keyword>
<feature type="repeat" description="TPR" evidence="3">
    <location>
        <begin position="581"/>
        <end position="614"/>
    </location>
</feature>
<dbReference type="SUPFAM" id="SSF52540">
    <property type="entry name" value="P-loop containing nucleoside triphosphate hydrolases"/>
    <property type="match status" value="1"/>
</dbReference>
<dbReference type="InterPro" id="IPR011990">
    <property type="entry name" value="TPR-like_helical_dom_sf"/>
</dbReference>
<dbReference type="InterPro" id="IPR019734">
    <property type="entry name" value="TPR_rpt"/>
</dbReference>
<dbReference type="Proteomes" id="UP000034681">
    <property type="component" value="Unassembled WGS sequence"/>
</dbReference>
<dbReference type="Gene3D" id="3.40.50.300">
    <property type="entry name" value="P-loop containing nucleotide triphosphate hydrolases"/>
    <property type="match status" value="1"/>
</dbReference>
<dbReference type="Gene3D" id="1.25.40.10">
    <property type="entry name" value="Tetratricopeptide repeat domain"/>
    <property type="match status" value="4"/>
</dbReference>
<name>A0A0M2PP86_PROHO</name>
<evidence type="ECO:0000256" key="2">
    <source>
        <dbReference type="ARBA" id="ARBA00022803"/>
    </source>
</evidence>
<feature type="repeat" description="TPR" evidence="3">
    <location>
        <begin position="455"/>
        <end position="488"/>
    </location>
</feature>
<evidence type="ECO:0000313" key="5">
    <source>
        <dbReference type="Proteomes" id="UP000034681"/>
    </source>
</evidence>
<feature type="repeat" description="TPR" evidence="3">
    <location>
        <begin position="413"/>
        <end position="446"/>
    </location>
</feature>
<gene>
    <name evidence="4" type="ORF">PROH_19575</name>
</gene>
<dbReference type="SUPFAM" id="SSF48452">
    <property type="entry name" value="TPR-like"/>
    <property type="match status" value="2"/>
</dbReference>
<sequence length="761" mass="83884">MLEALLGAGGTVAIAAAAGLGGVGKTALARQYVGRYRADYPAGMWWLEPGDRVGGLVIEAEILGWGAPPETLTTDQQRAQWVYQQWLERFPEGSRLLVWDDGEKFNEIRPFLPSDPRFQVLLTTRSKWGQPVRRLDVDTLPPSDAFRLLRTLMGDDERLRREVPQAKALCQWLGYLPLALELVGRYLAVRPGVTLAKTLERLEQQRLAARSLSNVPEEMEYQYTVQAAFELSWQTLAAPEQALLGALSLFGLAPIPGDLIQSALPGWDEEDLEDGLAALVGRSLVSLPSASGVTYALHALVREFGRGKLETELAEQGDPLRRGVAAALVAVAKTVPQTVTLQVLEQLQGAVPHLEVVAQELTDWIVEDEVITPMTRLAWLAQGQNRWSEAERWKSQCLHLTETRFGPTHPDTASSLNNLAGLYRAMGRYEEALPLYGRSLAIWEQELGANHPATATSLNNLAELYSSMGRYEEALSLYQRSLVIWEQELGANHPATATSLSGLALLYSSMGRYEEALPLYQRSLAIDKEVYGENHPEIATDLNGLALLYQSMGRYEEALPLYGRSLAIREQELGANHPATATSLNNLAGLYSSMGRYEEALPLFRRSLAIREQELGANHPYTASSLNNLAGLYRSMGRYEAALPLSQRSLAIYEQALGANHPATATSLNNLALLYQSMGRYEEALPLYGRSLAIREQELGANHPSTATCLNNLAGLYKSMGRYEEALPLYGRSLAIWEQELGANHPDTATSLNNLAGLYES</sequence>
<evidence type="ECO:0000256" key="3">
    <source>
        <dbReference type="PROSITE-ProRule" id="PRU00339"/>
    </source>
</evidence>
<feature type="non-terminal residue" evidence="4">
    <location>
        <position position="761"/>
    </location>
</feature>
<dbReference type="eggNOG" id="COG0457">
    <property type="taxonomic scope" value="Bacteria"/>
</dbReference>
<feature type="repeat" description="TPR" evidence="3">
    <location>
        <begin position="497"/>
        <end position="530"/>
    </location>
</feature>
<comment type="caution">
    <text evidence="4">The sequence shown here is derived from an EMBL/GenBank/DDBJ whole genome shotgun (WGS) entry which is preliminary data.</text>
</comment>
<dbReference type="PRINTS" id="PR00381">
    <property type="entry name" value="KINESINLIGHT"/>
</dbReference>
<organism evidence="4 5">
    <name type="scientific">Prochlorothrix hollandica PCC 9006 = CALU 1027</name>
    <dbReference type="NCBI Taxonomy" id="317619"/>
    <lineage>
        <taxon>Bacteria</taxon>
        <taxon>Bacillati</taxon>
        <taxon>Cyanobacteriota</taxon>
        <taxon>Cyanophyceae</taxon>
        <taxon>Prochlorotrichales</taxon>
        <taxon>Prochlorotrichaceae</taxon>
        <taxon>Prochlorothrix</taxon>
    </lineage>
</organism>
<feature type="repeat" description="TPR" evidence="3">
    <location>
        <begin position="707"/>
        <end position="740"/>
    </location>
</feature>
<dbReference type="STRING" id="317619.GCA_000332315_01396"/>
<dbReference type="Pfam" id="PF13374">
    <property type="entry name" value="TPR_10"/>
    <property type="match status" value="2"/>
</dbReference>